<dbReference type="Gene3D" id="3.40.1440.10">
    <property type="entry name" value="GIY-YIG endonuclease"/>
    <property type="match status" value="1"/>
</dbReference>
<dbReference type="AlphaFoldDB" id="A0A562J237"/>
<evidence type="ECO:0000259" key="2">
    <source>
        <dbReference type="PROSITE" id="PS50164"/>
    </source>
</evidence>
<feature type="domain" description="GIY-YIG" evidence="2">
    <location>
        <begin position="1"/>
        <end position="76"/>
    </location>
</feature>
<dbReference type="Proteomes" id="UP000315343">
    <property type="component" value="Unassembled WGS sequence"/>
</dbReference>
<dbReference type="SMART" id="SM00465">
    <property type="entry name" value="GIYc"/>
    <property type="match status" value="1"/>
</dbReference>
<dbReference type="InterPro" id="IPR050190">
    <property type="entry name" value="UPF0213_domain"/>
</dbReference>
<reference evidence="3 4" key="1">
    <citation type="submission" date="2019-07" db="EMBL/GenBank/DDBJ databases">
        <title>Genomic Encyclopedia of Type Strains, Phase I: the one thousand microbial genomes (KMG-I) project.</title>
        <authorList>
            <person name="Kyrpides N."/>
        </authorList>
    </citation>
    <scope>NUCLEOTIDE SEQUENCE [LARGE SCALE GENOMIC DNA]</scope>
    <source>
        <strain evidence="3 4">DSM 13558</strain>
    </source>
</reference>
<keyword evidence="3" id="KW-0255">Endonuclease</keyword>
<evidence type="ECO:0000256" key="1">
    <source>
        <dbReference type="ARBA" id="ARBA00007435"/>
    </source>
</evidence>
<dbReference type="CDD" id="cd10448">
    <property type="entry name" value="GIY-YIG_unchar_3"/>
    <property type="match status" value="1"/>
</dbReference>
<sequence length="93" mass="11214">MYYIYILTNKYNKVLYVGVTNDLIRRIYEHKNSLADGFTAKYKVHKLVYYDCTEDVISAITREKQIKGWTREKKIKLIESMNPDWKDLWSDLN</sequence>
<dbReference type="InterPro" id="IPR000305">
    <property type="entry name" value="GIY-YIG_endonuc"/>
</dbReference>
<proteinExistence type="inferred from homology"/>
<evidence type="ECO:0000313" key="3">
    <source>
        <dbReference type="EMBL" id="TWH76944.1"/>
    </source>
</evidence>
<gene>
    <name evidence="3" type="ORF">LY60_03573</name>
</gene>
<keyword evidence="3" id="KW-0540">Nuclease</keyword>
<dbReference type="GO" id="GO:0004519">
    <property type="term" value="F:endonuclease activity"/>
    <property type="evidence" value="ECO:0007669"/>
    <property type="project" value="UniProtKB-KW"/>
</dbReference>
<dbReference type="PANTHER" id="PTHR34477">
    <property type="entry name" value="UPF0213 PROTEIN YHBQ"/>
    <property type="match status" value="1"/>
</dbReference>
<dbReference type="InterPro" id="IPR035901">
    <property type="entry name" value="GIY-YIG_endonuc_sf"/>
</dbReference>
<dbReference type="OrthoDB" id="9807770at2"/>
<dbReference type="SUPFAM" id="SSF82771">
    <property type="entry name" value="GIY-YIG endonuclease"/>
    <property type="match status" value="1"/>
</dbReference>
<comment type="caution">
    <text evidence="3">The sequence shown here is derived from an EMBL/GenBank/DDBJ whole genome shotgun (WGS) entry which is preliminary data.</text>
</comment>
<organism evidence="3 4">
    <name type="scientific">Sedimentibacter saalensis</name>
    <dbReference type="NCBI Taxonomy" id="130788"/>
    <lineage>
        <taxon>Bacteria</taxon>
        <taxon>Bacillati</taxon>
        <taxon>Bacillota</taxon>
        <taxon>Tissierellia</taxon>
        <taxon>Sedimentibacter</taxon>
    </lineage>
</organism>
<dbReference type="Pfam" id="PF01541">
    <property type="entry name" value="GIY-YIG"/>
    <property type="match status" value="1"/>
</dbReference>
<keyword evidence="4" id="KW-1185">Reference proteome</keyword>
<accession>A0A562J237</accession>
<protein>
    <submittedName>
        <fullName evidence="3">Putative endonuclease</fullName>
    </submittedName>
</protein>
<dbReference type="RefSeq" id="WP_145086919.1">
    <property type="nucleotide sequence ID" value="NZ_DAMBUX010000005.1"/>
</dbReference>
<name>A0A562J237_9FIRM</name>
<evidence type="ECO:0000313" key="4">
    <source>
        <dbReference type="Proteomes" id="UP000315343"/>
    </source>
</evidence>
<comment type="similarity">
    <text evidence="1">Belongs to the UPF0213 family.</text>
</comment>
<dbReference type="EMBL" id="VLKH01000015">
    <property type="protein sequence ID" value="TWH76944.1"/>
    <property type="molecule type" value="Genomic_DNA"/>
</dbReference>
<keyword evidence="3" id="KW-0378">Hydrolase</keyword>
<dbReference type="PROSITE" id="PS50164">
    <property type="entry name" value="GIY_YIG"/>
    <property type="match status" value="1"/>
</dbReference>
<dbReference type="PANTHER" id="PTHR34477:SF5">
    <property type="entry name" value="BSL5627 PROTEIN"/>
    <property type="match status" value="1"/>
</dbReference>